<evidence type="ECO:0000259" key="2">
    <source>
        <dbReference type="Pfam" id="PF06276"/>
    </source>
</evidence>
<evidence type="ECO:0000313" key="4">
    <source>
        <dbReference type="Proteomes" id="UP001338125"/>
    </source>
</evidence>
<dbReference type="InterPro" id="IPR007310">
    <property type="entry name" value="Aerobactin_biosyn_IucA/IucC_N"/>
</dbReference>
<feature type="domain" description="Aerobactin siderophore biosynthesis IucA/IucC-like C-terminal" evidence="2">
    <location>
        <begin position="368"/>
        <end position="469"/>
    </location>
</feature>
<dbReference type="EMBL" id="JAVFKD010000010">
    <property type="protein sequence ID" value="KAK5994565.1"/>
    <property type="molecule type" value="Genomic_DNA"/>
</dbReference>
<feature type="domain" description="Aerobactin siderophore biosynthesis IucA/IucC N-terminal" evidence="1">
    <location>
        <begin position="232"/>
        <end position="343"/>
    </location>
</feature>
<evidence type="ECO:0000259" key="1">
    <source>
        <dbReference type="Pfam" id="PF04183"/>
    </source>
</evidence>
<reference evidence="3 4" key="1">
    <citation type="submission" date="2024-01" db="EMBL/GenBank/DDBJ databases">
        <title>Complete genome of Cladobotryum mycophilum ATHUM6906.</title>
        <authorList>
            <person name="Christinaki A.C."/>
            <person name="Myridakis A.I."/>
            <person name="Kouvelis V.N."/>
        </authorList>
    </citation>
    <scope>NUCLEOTIDE SEQUENCE [LARGE SCALE GENOMIC DNA]</scope>
    <source>
        <strain evidence="3 4">ATHUM6906</strain>
    </source>
</reference>
<gene>
    <name evidence="3" type="ORF">PT974_05044</name>
</gene>
<comment type="caution">
    <text evidence="3">The sequence shown here is derived from an EMBL/GenBank/DDBJ whole genome shotgun (WGS) entry which is preliminary data.</text>
</comment>
<dbReference type="Pfam" id="PF04183">
    <property type="entry name" value="IucA_IucC"/>
    <property type="match status" value="1"/>
</dbReference>
<evidence type="ECO:0000313" key="3">
    <source>
        <dbReference type="EMBL" id="KAK5994565.1"/>
    </source>
</evidence>
<proteinExistence type="predicted"/>
<dbReference type="SUPFAM" id="SSF56059">
    <property type="entry name" value="Glutathione synthetase ATP-binding domain-like"/>
    <property type="match status" value="1"/>
</dbReference>
<protein>
    <submittedName>
        <fullName evidence="3">NRPS-independent siderophore synthetase rfs-like protein</fullName>
    </submittedName>
</protein>
<sequence length="1033" mass="115548">MTATATYRAQARAETTKRLLAQLINEGLIKLDVEAREAPQHWHGCISIDGGGDRCLQVGVVGVSSLAGLDQILWRPNNFAVPVLLQSDTKIIQEDDPGSIFEFLWPKTLCDEATKDAIVLELRNSSTMLEKWMDIAAKQPVLDLQSSFLAWERALITGHPTHPFHRTCFASEILEPVGPDDLPDMLNPGLSFVKLPQSAVQVFGPFLRSSHSLFWISLLPAILKFFPQAEALKSIPDAAEAQSAIRTVSVSGFSFDLKFSLACLLTSAVRVLPRWAAAIAPGMTEALRTRLPADLWLIGEVASVTGSQENSREAGHLICILRENLEERAQENNEALILVSALMDKPMGDHRTHAEILFDLTTTARKIEWFTSYVRCLLRLAMDPLQKHGVGFEFHAQNTVARICRTTKQIKGFAIRDLAGIQVHGPTFQKQGSPVNLDPSISTDNVHKVWNRVHHALIQNNIGYMLYALDLERFGNGWAIDIYSYFVKDTMPLKCFMRMRMGASIGKKRISLVEKEIPNVLAAPPWLLQISLVGTRDPKNPVLPSQVDRNTRTLERETLHDNLLKYSQQYGELGGASQRINPHPALVPRQFLEDLELFHDALIPALANIIERWWKDSEANFPRRMPVDPQVEDLLKWVEKSTDEGIMKPLRGHQGHWRPDILLVDSSDGSVDFRVCEINARFPINFLPNAACAYETLAWSTCSSPLIRPATDHKKLLGSLSELFDPTRPLHFLRETLDIPAGSALFGSLRQQTGMKARLISPHQLRLVPSSASKTGFILYSVYNTDIDSSPSTTSNPLSNLITVDGEVLEEIHQIGMQLFDYELFSLPSDVVRHIAMRSVNDTRSVFIAHDKRILGIIRQELDSLVEKHQVLTPAQAEMLRKHIIPTIIPRASSDEATAQVKNNYILKPIREARGNGILLGKHISLEQWTSLLHSSQSPSRAATTTSETKLALPPAVHKYMLQPVVRQKLVSWFWDEERGVRVSRMVGTFYSINGVFRGLGMWRTGRGDDEVISASTKEVTSLVSAVAIEEKL</sequence>
<dbReference type="Pfam" id="PF06276">
    <property type="entry name" value="FhuF"/>
    <property type="match status" value="1"/>
</dbReference>
<dbReference type="PANTHER" id="PTHR34384">
    <property type="entry name" value="L-2,3-DIAMINOPROPANOATE--CITRATE LIGASE"/>
    <property type="match status" value="1"/>
</dbReference>
<dbReference type="Proteomes" id="UP001338125">
    <property type="component" value="Unassembled WGS sequence"/>
</dbReference>
<keyword evidence="4" id="KW-1185">Reference proteome</keyword>
<dbReference type="InterPro" id="IPR022770">
    <property type="entry name" value="IucA/IucC-like_C"/>
</dbReference>
<dbReference type="PANTHER" id="PTHR34384:SF5">
    <property type="entry name" value="L-2,3-DIAMINOPROPANOATE--CITRATE LIGASE"/>
    <property type="match status" value="1"/>
</dbReference>
<dbReference type="InterPro" id="IPR037455">
    <property type="entry name" value="LucA/IucC-like"/>
</dbReference>
<dbReference type="Gene3D" id="1.10.510.40">
    <property type="match status" value="1"/>
</dbReference>
<accession>A0ABR0SS62</accession>
<name>A0ABR0SS62_9HYPO</name>
<organism evidence="3 4">
    <name type="scientific">Cladobotryum mycophilum</name>
    <dbReference type="NCBI Taxonomy" id="491253"/>
    <lineage>
        <taxon>Eukaryota</taxon>
        <taxon>Fungi</taxon>
        <taxon>Dikarya</taxon>
        <taxon>Ascomycota</taxon>
        <taxon>Pezizomycotina</taxon>
        <taxon>Sordariomycetes</taxon>
        <taxon>Hypocreomycetidae</taxon>
        <taxon>Hypocreales</taxon>
        <taxon>Hypocreaceae</taxon>
        <taxon>Cladobotryum</taxon>
    </lineage>
</organism>